<protein>
    <recommendedName>
        <fullName evidence="3">MoaB/Mog domain-containing protein</fullName>
    </recommendedName>
</protein>
<keyword evidence="2" id="KW-0501">Molybdenum cofactor biosynthesis</keyword>
<reference evidence="4" key="1">
    <citation type="submission" date="2018-05" db="EMBL/GenBank/DDBJ databases">
        <authorList>
            <person name="Lanie J.A."/>
            <person name="Ng W.-L."/>
            <person name="Kazmierczak K.M."/>
            <person name="Andrzejewski T.M."/>
            <person name="Davidsen T.M."/>
            <person name="Wayne K.J."/>
            <person name="Tettelin H."/>
            <person name="Glass J.I."/>
            <person name="Rusch D."/>
            <person name="Podicherti R."/>
            <person name="Tsui H.-C.T."/>
            <person name="Winkler M.E."/>
        </authorList>
    </citation>
    <scope>NUCLEOTIDE SEQUENCE</scope>
</reference>
<dbReference type="GO" id="GO:0006777">
    <property type="term" value="P:Mo-molybdopterin cofactor biosynthetic process"/>
    <property type="evidence" value="ECO:0007669"/>
    <property type="project" value="UniProtKB-KW"/>
</dbReference>
<dbReference type="InterPro" id="IPR013484">
    <property type="entry name" value="MoaB_proteobac"/>
</dbReference>
<dbReference type="SMART" id="SM00852">
    <property type="entry name" value="MoCF_biosynth"/>
    <property type="match status" value="1"/>
</dbReference>
<dbReference type="CDD" id="cd00886">
    <property type="entry name" value="MogA_MoaB"/>
    <property type="match status" value="1"/>
</dbReference>
<dbReference type="PANTHER" id="PTHR43232">
    <property type="entry name" value="MOLYBDENUM COFACTOR BIOSYNTHESIS PROTEIN B"/>
    <property type="match status" value="1"/>
</dbReference>
<dbReference type="InterPro" id="IPR036425">
    <property type="entry name" value="MoaB/Mog-like_dom_sf"/>
</dbReference>
<dbReference type="NCBIfam" id="TIGR00177">
    <property type="entry name" value="molyb_syn"/>
    <property type="match status" value="1"/>
</dbReference>
<dbReference type="InterPro" id="IPR001453">
    <property type="entry name" value="MoaB/Mog_dom"/>
</dbReference>
<accession>A0A381WSI8</accession>
<dbReference type="InterPro" id="IPR012245">
    <property type="entry name" value="MoaB"/>
</dbReference>
<feature type="domain" description="MoaB/Mog" evidence="3">
    <location>
        <begin position="16"/>
        <end position="160"/>
    </location>
</feature>
<evidence type="ECO:0000313" key="4">
    <source>
        <dbReference type="EMBL" id="SVA54887.1"/>
    </source>
</evidence>
<dbReference type="PIRSF" id="PIRSF006443">
    <property type="entry name" value="MoaB"/>
    <property type="match status" value="1"/>
</dbReference>
<dbReference type="PANTHER" id="PTHR43232:SF2">
    <property type="entry name" value="MOLYBDENUM COFACTOR BIOSYNTHESIS PROTEIN B"/>
    <property type="match status" value="1"/>
</dbReference>
<dbReference type="InterPro" id="IPR008284">
    <property type="entry name" value="MoCF_biosynth_CS"/>
</dbReference>
<dbReference type="SUPFAM" id="SSF53218">
    <property type="entry name" value="Molybdenum cofactor biosynthesis proteins"/>
    <property type="match status" value="1"/>
</dbReference>
<evidence type="ECO:0000256" key="1">
    <source>
        <dbReference type="ARBA" id="ARBA00006112"/>
    </source>
</evidence>
<evidence type="ECO:0000259" key="3">
    <source>
        <dbReference type="SMART" id="SM00852"/>
    </source>
</evidence>
<proteinExistence type="inferred from homology"/>
<dbReference type="EMBL" id="UINC01012587">
    <property type="protein sequence ID" value="SVA54887.1"/>
    <property type="molecule type" value="Genomic_DNA"/>
</dbReference>
<organism evidence="4">
    <name type="scientific">marine metagenome</name>
    <dbReference type="NCBI Taxonomy" id="408172"/>
    <lineage>
        <taxon>unclassified sequences</taxon>
        <taxon>metagenomes</taxon>
        <taxon>ecological metagenomes</taxon>
    </lineage>
</organism>
<name>A0A381WSI8_9ZZZZ</name>
<dbReference type="NCBIfam" id="TIGR02667">
    <property type="entry name" value="moaB_proteo"/>
    <property type="match status" value="1"/>
</dbReference>
<dbReference type="GO" id="GO:0005829">
    <property type="term" value="C:cytosol"/>
    <property type="evidence" value="ECO:0007669"/>
    <property type="project" value="TreeGrafter"/>
</dbReference>
<evidence type="ECO:0000256" key="2">
    <source>
        <dbReference type="ARBA" id="ARBA00023150"/>
    </source>
</evidence>
<dbReference type="Pfam" id="PF00994">
    <property type="entry name" value="MoCF_biosynth"/>
    <property type="match status" value="1"/>
</dbReference>
<gene>
    <name evidence="4" type="ORF">METZ01_LOCUS107741</name>
</gene>
<dbReference type="AlphaFoldDB" id="A0A381WSI8"/>
<comment type="similarity">
    <text evidence="1">Belongs to the MoaB/Mog family.</text>
</comment>
<sequence>MSTIDQSMKFVSINIALITISDTRNEEDDKSGIFLQNRIINLGHTVSKKLIISDNINQIKKTLTNLSNDPLIDAIITTGGTGLTGRDSTPEAVMDLSEKIIDGFGELFRQISFDKIGTSTIQSRAIAGVINHTYVFSLPGSPGACKDGWDDILQYQLDIRHKPCNFIEIMPRLKEK</sequence>
<dbReference type="PROSITE" id="PS01078">
    <property type="entry name" value="MOCF_BIOSYNTHESIS_1"/>
    <property type="match status" value="1"/>
</dbReference>
<dbReference type="Gene3D" id="3.40.980.10">
    <property type="entry name" value="MoaB/Mog-like domain"/>
    <property type="match status" value="1"/>
</dbReference>